<dbReference type="GO" id="GO:0016020">
    <property type="term" value="C:membrane"/>
    <property type="evidence" value="ECO:0007669"/>
    <property type="project" value="UniProtKB-SubCell"/>
</dbReference>
<comment type="similarity">
    <text evidence="5">Belongs to the SAT4 family.</text>
</comment>
<accession>A0A8H3FVK3</accession>
<evidence type="ECO:0000256" key="1">
    <source>
        <dbReference type="ARBA" id="ARBA00004141"/>
    </source>
</evidence>
<feature type="domain" description="Rhodopsin" evidence="8">
    <location>
        <begin position="87"/>
        <end position="326"/>
    </location>
</feature>
<evidence type="ECO:0000256" key="7">
    <source>
        <dbReference type="SAM" id="Phobius"/>
    </source>
</evidence>
<dbReference type="OrthoDB" id="444631at2759"/>
<feature type="transmembrane region" description="Helical" evidence="7">
    <location>
        <begin position="267"/>
        <end position="290"/>
    </location>
</feature>
<dbReference type="AlphaFoldDB" id="A0A8H3FVK3"/>
<protein>
    <recommendedName>
        <fullName evidence="8">Rhodopsin domain-containing protein</fullName>
    </recommendedName>
</protein>
<dbReference type="Proteomes" id="UP000664521">
    <property type="component" value="Unassembled WGS sequence"/>
</dbReference>
<comment type="subcellular location">
    <subcellularLocation>
        <location evidence="1">Membrane</location>
        <topology evidence="1">Multi-pass membrane protein</topology>
    </subcellularLocation>
</comment>
<feature type="transmembrane region" description="Helical" evidence="7">
    <location>
        <begin position="157"/>
        <end position="177"/>
    </location>
</feature>
<evidence type="ECO:0000256" key="5">
    <source>
        <dbReference type="ARBA" id="ARBA00038359"/>
    </source>
</evidence>
<feature type="region of interest" description="Disordered" evidence="6">
    <location>
        <begin position="376"/>
        <end position="398"/>
    </location>
</feature>
<evidence type="ECO:0000256" key="4">
    <source>
        <dbReference type="ARBA" id="ARBA00023136"/>
    </source>
</evidence>
<feature type="transmembrane region" description="Helical" evidence="7">
    <location>
        <begin position="102"/>
        <end position="120"/>
    </location>
</feature>
<dbReference type="InterPro" id="IPR049326">
    <property type="entry name" value="Rhodopsin_dom_fungi"/>
</dbReference>
<keyword evidence="2 7" id="KW-0812">Transmembrane</keyword>
<evidence type="ECO:0000256" key="3">
    <source>
        <dbReference type="ARBA" id="ARBA00022989"/>
    </source>
</evidence>
<feature type="transmembrane region" description="Helical" evidence="7">
    <location>
        <begin position="189"/>
        <end position="209"/>
    </location>
</feature>
<dbReference type="EMBL" id="CAJPDS010000048">
    <property type="protein sequence ID" value="CAF9928558.1"/>
    <property type="molecule type" value="Genomic_DNA"/>
</dbReference>
<feature type="compositionally biased region" description="Basic and acidic residues" evidence="6">
    <location>
        <begin position="18"/>
        <end position="32"/>
    </location>
</feature>
<evidence type="ECO:0000313" key="10">
    <source>
        <dbReference type="Proteomes" id="UP000664521"/>
    </source>
</evidence>
<comment type="caution">
    <text evidence="9">The sequence shown here is derived from an EMBL/GenBank/DDBJ whole genome shotgun (WGS) entry which is preliminary data.</text>
</comment>
<reference evidence="9" key="1">
    <citation type="submission" date="2021-03" db="EMBL/GenBank/DDBJ databases">
        <authorList>
            <person name="Tagirdzhanova G."/>
        </authorList>
    </citation>
    <scope>NUCLEOTIDE SEQUENCE</scope>
</reference>
<proteinExistence type="inferred from homology"/>
<evidence type="ECO:0000256" key="2">
    <source>
        <dbReference type="ARBA" id="ARBA00022692"/>
    </source>
</evidence>
<feature type="transmembrane region" description="Helical" evidence="7">
    <location>
        <begin position="71"/>
        <end position="90"/>
    </location>
</feature>
<evidence type="ECO:0000256" key="6">
    <source>
        <dbReference type="SAM" id="MobiDB-lite"/>
    </source>
</evidence>
<organism evidence="9 10">
    <name type="scientific">Heterodermia speciosa</name>
    <dbReference type="NCBI Taxonomy" id="116794"/>
    <lineage>
        <taxon>Eukaryota</taxon>
        <taxon>Fungi</taxon>
        <taxon>Dikarya</taxon>
        <taxon>Ascomycota</taxon>
        <taxon>Pezizomycotina</taxon>
        <taxon>Lecanoromycetes</taxon>
        <taxon>OSLEUM clade</taxon>
        <taxon>Lecanoromycetidae</taxon>
        <taxon>Caliciales</taxon>
        <taxon>Physciaceae</taxon>
        <taxon>Heterodermia</taxon>
    </lineage>
</organism>
<dbReference type="Pfam" id="PF20684">
    <property type="entry name" value="Fung_rhodopsin"/>
    <property type="match status" value="1"/>
</dbReference>
<keyword evidence="4 7" id="KW-0472">Membrane</keyword>
<evidence type="ECO:0000259" key="8">
    <source>
        <dbReference type="Pfam" id="PF20684"/>
    </source>
</evidence>
<feature type="region of interest" description="Disordered" evidence="6">
    <location>
        <begin position="1"/>
        <end position="32"/>
    </location>
</feature>
<evidence type="ECO:0000313" key="9">
    <source>
        <dbReference type="EMBL" id="CAF9928558.1"/>
    </source>
</evidence>
<dbReference type="PANTHER" id="PTHR33048">
    <property type="entry name" value="PTH11-LIKE INTEGRAL MEMBRANE PROTEIN (AFU_ORTHOLOGUE AFUA_5G11245)"/>
    <property type="match status" value="1"/>
</dbReference>
<keyword evidence="10" id="KW-1185">Reference proteome</keyword>
<name>A0A8H3FVK3_9LECA</name>
<feature type="transmembrane region" description="Helical" evidence="7">
    <location>
        <begin position="302"/>
        <end position="321"/>
    </location>
</feature>
<feature type="transmembrane region" description="Helical" evidence="7">
    <location>
        <begin position="229"/>
        <end position="255"/>
    </location>
</feature>
<gene>
    <name evidence="9" type="ORF">HETSPECPRED_006882</name>
</gene>
<keyword evidence="3 7" id="KW-1133">Transmembrane helix</keyword>
<feature type="compositionally biased region" description="Acidic residues" evidence="6">
    <location>
        <begin position="8"/>
        <end position="17"/>
    </location>
</feature>
<dbReference type="PANTHER" id="PTHR33048:SF162">
    <property type="entry name" value="SATRATOXIN BIOSYNTHESIS SC1 CLUSTER PROTEIN 4"/>
    <property type="match status" value="1"/>
</dbReference>
<dbReference type="InterPro" id="IPR052337">
    <property type="entry name" value="SAT4-like"/>
</dbReference>
<sequence length="422" mass="47193">MTLLEADFLPEEADWDEEGNRTRARDERRESETVIRTYPRLCVRVEPPHEKSNDQSTAADPARRQSSIQKIVTWILVSVAIILSIGRYVLRYRKTGHFLWDDGAHTVALVTMIALCGVYNDNFWYAHVIDDNALGLGPPLPKDSYIRFLKIQMTVSILFWICIYAVKLSFLLLYRLLFVVSTGSNRAWWSILVFTVLTFWLCIAGELTACGPSKNLFHEKPCRSTSAAPLFHAILIYSCVANVLSDVAIMTFPMLKLRTLQVRPFQKFILATIFSLVFLIIAVDVTRTVVSIRGGPIGAQSVLWGVLESTSAVIVCSLPSYRTLFRMGKKRRAAPADMLGSGRLTADSEGRTRLIQSKPWSNFVIPFGQGQNKIGGSHTDTSVESHRSFGIPNQGIKEGTVTDEETGLELPGIAVVRGWEVH</sequence>